<dbReference type="GeneID" id="98148154"/>
<evidence type="ECO:0000313" key="1">
    <source>
        <dbReference type="EMBL" id="KAL2866568.1"/>
    </source>
</evidence>
<evidence type="ECO:0000313" key="2">
    <source>
        <dbReference type="Proteomes" id="UP001610432"/>
    </source>
</evidence>
<dbReference type="Proteomes" id="UP001610432">
    <property type="component" value="Unassembled WGS sequence"/>
</dbReference>
<name>A0ABR4LPV6_9EURO</name>
<sequence length="104" mass="11376">MVPSWGNYVHESDNSRSVINAQTVFPFGKFIGQRYPYLPKTLVGDSIPYWQNKTAVKNDSAIGGAVPDHQVIDWSFVYDDLANGILVGERAAIASTSSTNHTSS</sequence>
<reference evidence="1 2" key="1">
    <citation type="submission" date="2024-07" db="EMBL/GenBank/DDBJ databases">
        <title>Section-level genome sequencing and comparative genomics of Aspergillus sections Usti and Cavernicolus.</title>
        <authorList>
            <consortium name="Lawrence Berkeley National Laboratory"/>
            <person name="Nybo J.L."/>
            <person name="Vesth T.C."/>
            <person name="Theobald S."/>
            <person name="Frisvad J.C."/>
            <person name="Larsen T.O."/>
            <person name="Kjaerboelling I."/>
            <person name="Rothschild-Mancinelli K."/>
            <person name="Lyhne E.K."/>
            <person name="Kogle M.E."/>
            <person name="Barry K."/>
            <person name="Clum A."/>
            <person name="Na H."/>
            <person name="Ledsgaard L."/>
            <person name="Lin J."/>
            <person name="Lipzen A."/>
            <person name="Kuo A."/>
            <person name="Riley R."/>
            <person name="Mondo S."/>
            <person name="Labutti K."/>
            <person name="Haridas S."/>
            <person name="Pangalinan J."/>
            <person name="Salamov A.A."/>
            <person name="Simmons B.A."/>
            <person name="Magnuson J.K."/>
            <person name="Chen J."/>
            <person name="Drula E."/>
            <person name="Henrissat B."/>
            <person name="Wiebenga A."/>
            <person name="Lubbers R.J."/>
            <person name="Gomes A.C."/>
            <person name="Macurrencykelacurrency M.R."/>
            <person name="Stajich J."/>
            <person name="Grigoriev I.V."/>
            <person name="Mortensen U.H."/>
            <person name="De Vries R.P."/>
            <person name="Baker S.E."/>
            <person name="Andersen M.R."/>
        </authorList>
    </citation>
    <scope>NUCLEOTIDE SEQUENCE [LARGE SCALE GENOMIC DNA]</scope>
    <source>
        <strain evidence="1 2">CBS 449.75</strain>
    </source>
</reference>
<organism evidence="1 2">
    <name type="scientific">Aspergillus lucknowensis</name>
    <dbReference type="NCBI Taxonomy" id="176173"/>
    <lineage>
        <taxon>Eukaryota</taxon>
        <taxon>Fungi</taxon>
        <taxon>Dikarya</taxon>
        <taxon>Ascomycota</taxon>
        <taxon>Pezizomycotina</taxon>
        <taxon>Eurotiomycetes</taxon>
        <taxon>Eurotiomycetidae</taxon>
        <taxon>Eurotiales</taxon>
        <taxon>Aspergillaceae</taxon>
        <taxon>Aspergillus</taxon>
        <taxon>Aspergillus subgen. Nidulantes</taxon>
    </lineage>
</organism>
<comment type="caution">
    <text evidence="1">The sequence shown here is derived from an EMBL/GenBank/DDBJ whole genome shotgun (WGS) entry which is preliminary data.</text>
</comment>
<protein>
    <submittedName>
        <fullName evidence="1">Uncharacterized protein</fullName>
    </submittedName>
</protein>
<gene>
    <name evidence="1" type="ORF">BJX67DRAFT_381799</name>
</gene>
<dbReference type="RefSeq" id="XP_070885547.1">
    <property type="nucleotide sequence ID" value="XM_071033082.1"/>
</dbReference>
<keyword evidence="2" id="KW-1185">Reference proteome</keyword>
<accession>A0ABR4LPV6</accession>
<proteinExistence type="predicted"/>
<dbReference type="EMBL" id="JBFXLQ010000024">
    <property type="protein sequence ID" value="KAL2866568.1"/>
    <property type="molecule type" value="Genomic_DNA"/>
</dbReference>